<keyword evidence="5" id="KW-0732">Signal</keyword>
<dbReference type="GO" id="GO:0005509">
    <property type="term" value="F:calcium ion binding"/>
    <property type="evidence" value="ECO:0007669"/>
    <property type="project" value="UniProtKB-UniRule"/>
</dbReference>
<reference evidence="15 16" key="1">
    <citation type="journal article" date="2021" name="G3 (Bethesda)">
        <title>Improved contiguity of the threespine stickleback genome using long-read sequencing.</title>
        <authorList>
            <person name="Nath S."/>
            <person name="Shaw D.E."/>
            <person name="White M.A."/>
        </authorList>
    </citation>
    <scope>NUCLEOTIDE SEQUENCE [LARGE SCALE GENOMIC DNA]</scope>
    <source>
        <strain evidence="15 16">Lake Benthic</strain>
    </source>
</reference>
<dbReference type="InterPro" id="IPR020894">
    <property type="entry name" value="Cadherin_CS"/>
</dbReference>
<dbReference type="GO" id="GO:0016342">
    <property type="term" value="C:catenin complex"/>
    <property type="evidence" value="ECO:0007669"/>
    <property type="project" value="TreeGrafter"/>
</dbReference>
<dbReference type="PANTHER" id="PTHR24027">
    <property type="entry name" value="CADHERIN-23"/>
    <property type="match status" value="1"/>
</dbReference>
<dbReference type="GO" id="GO:0043083">
    <property type="term" value="C:synaptic cleft"/>
    <property type="evidence" value="ECO:0007669"/>
    <property type="project" value="TreeGrafter"/>
</dbReference>
<dbReference type="GO" id="GO:0008013">
    <property type="term" value="F:beta-catenin binding"/>
    <property type="evidence" value="ECO:0007669"/>
    <property type="project" value="TreeGrafter"/>
</dbReference>
<reference evidence="15" key="2">
    <citation type="submission" date="2025-08" db="UniProtKB">
        <authorList>
            <consortium name="Ensembl"/>
        </authorList>
    </citation>
    <scope>IDENTIFICATION</scope>
</reference>
<keyword evidence="16" id="KW-1185">Reference proteome</keyword>
<keyword evidence="3 13" id="KW-0812">Transmembrane</keyword>
<evidence type="ECO:0000256" key="2">
    <source>
        <dbReference type="ARBA" id="ARBA00022475"/>
    </source>
</evidence>
<dbReference type="GO" id="GO:0000902">
    <property type="term" value="P:cell morphogenesis"/>
    <property type="evidence" value="ECO:0007669"/>
    <property type="project" value="TreeGrafter"/>
</dbReference>
<dbReference type="PRINTS" id="PR00205">
    <property type="entry name" value="CADHERIN"/>
</dbReference>
<dbReference type="GO" id="GO:0007043">
    <property type="term" value="P:cell-cell junction assembly"/>
    <property type="evidence" value="ECO:0007669"/>
    <property type="project" value="TreeGrafter"/>
</dbReference>
<feature type="domain" description="Cadherin" evidence="14">
    <location>
        <begin position="105"/>
        <end position="213"/>
    </location>
</feature>
<dbReference type="GO" id="GO:0034332">
    <property type="term" value="P:adherens junction organization"/>
    <property type="evidence" value="ECO:0007669"/>
    <property type="project" value="TreeGrafter"/>
</dbReference>
<proteinExistence type="predicted"/>
<dbReference type="CDD" id="cd11304">
    <property type="entry name" value="Cadherin_repeat"/>
    <property type="match status" value="5"/>
</dbReference>
<evidence type="ECO:0000256" key="1">
    <source>
        <dbReference type="ARBA" id="ARBA00004251"/>
    </source>
</evidence>
<evidence type="ECO:0000256" key="10">
    <source>
        <dbReference type="ARBA" id="ARBA00023136"/>
    </source>
</evidence>
<evidence type="ECO:0000256" key="5">
    <source>
        <dbReference type="ARBA" id="ARBA00022729"/>
    </source>
</evidence>
<accession>A0AAQ4SA52</accession>
<dbReference type="PROSITE" id="PS00232">
    <property type="entry name" value="CADHERIN_1"/>
    <property type="match status" value="2"/>
</dbReference>
<evidence type="ECO:0000313" key="16">
    <source>
        <dbReference type="Proteomes" id="UP000007635"/>
    </source>
</evidence>
<evidence type="ECO:0000256" key="9">
    <source>
        <dbReference type="ARBA" id="ARBA00022989"/>
    </source>
</evidence>
<name>A0AAQ4SA52_GASAC</name>
<evidence type="ECO:0000259" key="14">
    <source>
        <dbReference type="PROSITE" id="PS50268"/>
    </source>
</evidence>
<dbReference type="GO" id="GO:0007156">
    <property type="term" value="P:homophilic cell adhesion via plasma membrane adhesion molecules"/>
    <property type="evidence" value="ECO:0007669"/>
    <property type="project" value="InterPro"/>
</dbReference>
<dbReference type="Proteomes" id="UP000007635">
    <property type="component" value="Chromosome II"/>
</dbReference>
<dbReference type="Ensembl" id="ENSGACT00000054168.1">
    <property type="protein sequence ID" value="ENSGACP00000071821.1"/>
    <property type="gene ID" value="ENSGACG00000014322.2"/>
</dbReference>
<evidence type="ECO:0000256" key="13">
    <source>
        <dbReference type="SAM" id="Phobius"/>
    </source>
</evidence>
<protein>
    <recommendedName>
        <fullName evidence="14">Cadherin domain-containing protein</fullName>
    </recommendedName>
</protein>
<keyword evidence="4" id="KW-0479">Metal-binding</keyword>
<dbReference type="InterPro" id="IPR002126">
    <property type="entry name" value="Cadherin-like_dom"/>
</dbReference>
<evidence type="ECO:0000256" key="11">
    <source>
        <dbReference type="ARBA" id="ARBA00023180"/>
    </source>
</evidence>
<evidence type="ECO:0000256" key="8">
    <source>
        <dbReference type="ARBA" id="ARBA00022889"/>
    </source>
</evidence>
<comment type="subcellular location">
    <subcellularLocation>
        <location evidence="1">Cell membrane</location>
        <topology evidence="1">Single-pass type I membrane protein</topology>
    </subcellularLocation>
</comment>
<dbReference type="PANTHER" id="PTHR24027:SF273">
    <property type="entry name" value="CADHERIN-8"/>
    <property type="match status" value="1"/>
</dbReference>
<evidence type="ECO:0000256" key="3">
    <source>
        <dbReference type="ARBA" id="ARBA00022692"/>
    </source>
</evidence>
<keyword evidence="9 13" id="KW-1133">Transmembrane helix</keyword>
<dbReference type="InterPro" id="IPR015919">
    <property type="entry name" value="Cadherin-like_sf"/>
</dbReference>
<dbReference type="GO" id="GO:0043679">
    <property type="term" value="C:axon terminus"/>
    <property type="evidence" value="ECO:0007669"/>
    <property type="project" value="TreeGrafter"/>
</dbReference>
<dbReference type="GO" id="GO:0045296">
    <property type="term" value="F:cadherin binding"/>
    <property type="evidence" value="ECO:0007669"/>
    <property type="project" value="TreeGrafter"/>
</dbReference>
<evidence type="ECO:0000313" key="15">
    <source>
        <dbReference type="Ensembl" id="ENSGACP00000071821.1"/>
    </source>
</evidence>
<evidence type="ECO:0000256" key="6">
    <source>
        <dbReference type="ARBA" id="ARBA00022737"/>
    </source>
</evidence>
<dbReference type="FunFam" id="2.60.40.60:FF:000017">
    <property type="entry name" value="Cadherin 24"/>
    <property type="match status" value="1"/>
</dbReference>
<keyword evidence="2" id="KW-1003">Cell membrane</keyword>
<dbReference type="FunFam" id="2.60.40.60:FF:000008">
    <property type="entry name" value="Cadherin 24"/>
    <property type="match status" value="1"/>
</dbReference>
<dbReference type="SMART" id="SM00112">
    <property type="entry name" value="CA"/>
    <property type="match status" value="5"/>
</dbReference>
<organism evidence="15 16">
    <name type="scientific">Gasterosteus aculeatus aculeatus</name>
    <name type="common">three-spined stickleback</name>
    <dbReference type="NCBI Taxonomy" id="481459"/>
    <lineage>
        <taxon>Eukaryota</taxon>
        <taxon>Metazoa</taxon>
        <taxon>Chordata</taxon>
        <taxon>Craniata</taxon>
        <taxon>Vertebrata</taxon>
        <taxon>Euteleostomi</taxon>
        <taxon>Actinopterygii</taxon>
        <taxon>Neopterygii</taxon>
        <taxon>Teleostei</taxon>
        <taxon>Neoteleostei</taxon>
        <taxon>Acanthomorphata</taxon>
        <taxon>Eupercaria</taxon>
        <taxon>Perciformes</taxon>
        <taxon>Cottioidei</taxon>
        <taxon>Gasterosteales</taxon>
        <taxon>Gasterosteidae</taxon>
        <taxon>Gasterosteus</taxon>
    </lineage>
</organism>
<sequence>LWNAHSKRFLLLRSRDFILQGLHTDLDVGGKNIKYVLAGEGAGTIFAINELTGDIHAMKRLDREEKAEYTLTAQVVNADTDEPLEPPSEFIIKVQDINDNPPQFNEGPYRAAVPEMSAVGTPVTRVTATDADDPVYGNSAKLVYSILEGQPYFSVEPNSGTIKIALHGMDREMREEYLVVIQAKDMGGHMGGLSGTTTVTVTLMDINDNPPKFSKSLYEFVIPEDLPVGKMGGKVKANDRDIGENSKSTYSIIEGDDQGMFEIVTDGQTQEGILRLKKPIDYESKRSYTLRVEATNVRSEPSSGGPFKDTATVKVVVEDSDEPPVFLKPVYVLEVNENAPVNTVIGAVTARDPDSTGSLVRYFIDRHTDLERQFNINVDDGKITLAKPLDRETDMWHNITVTATEVRNHSQISRAIVAIRVMDINDNAPEFATEYEAFLCENGKPGQVIQTVSAVDKDDPIQGHYFDYRLVPEMLNNPNFTIKNNQDNSISVLAKHDTFRRQKQEMYFLPIIVTDNGNPPMSSTNTLTIRVCGCSKDGIVQSCNVEAYVLPIGLSMGALIAILACIILLLGEVFLCCGVISVNWFDRCTLTLSFCISVLKSFNLFYPVLTI</sequence>
<dbReference type="GO" id="GO:0016339">
    <property type="term" value="P:calcium-dependent cell-cell adhesion via plasma membrane cell adhesion molecules"/>
    <property type="evidence" value="ECO:0007669"/>
    <property type="project" value="TreeGrafter"/>
</dbReference>
<evidence type="ECO:0000256" key="7">
    <source>
        <dbReference type="ARBA" id="ARBA00022837"/>
    </source>
</evidence>
<dbReference type="FunFam" id="2.60.40.60:FF:000009">
    <property type="entry name" value="Cadherin 24"/>
    <property type="match status" value="1"/>
</dbReference>
<evidence type="ECO:0000256" key="4">
    <source>
        <dbReference type="ARBA" id="ARBA00022723"/>
    </source>
</evidence>
<keyword evidence="11" id="KW-0325">Glycoprotein</keyword>
<dbReference type="PROSITE" id="PS50268">
    <property type="entry name" value="CADHERIN_2"/>
    <property type="match status" value="5"/>
</dbReference>
<dbReference type="Pfam" id="PF00028">
    <property type="entry name" value="Cadherin"/>
    <property type="match status" value="5"/>
</dbReference>
<feature type="domain" description="Cadherin" evidence="14">
    <location>
        <begin position="431"/>
        <end position="553"/>
    </location>
</feature>
<dbReference type="GO" id="GO:0016477">
    <property type="term" value="P:cell migration"/>
    <property type="evidence" value="ECO:0007669"/>
    <property type="project" value="TreeGrafter"/>
</dbReference>
<dbReference type="GO" id="GO:0005912">
    <property type="term" value="C:adherens junction"/>
    <property type="evidence" value="ECO:0007669"/>
    <property type="project" value="TreeGrafter"/>
</dbReference>
<dbReference type="GO" id="GO:0044331">
    <property type="term" value="P:cell-cell adhesion mediated by cadherin"/>
    <property type="evidence" value="ECO:0007669"/>
    <property type="project" value="TreeGrafter"/>
</dbReference>
<feature type="transmembrane region" description="Helical" evidence="13">
    <location>
        <begin position="548"/>
        <end position="576"/>
    </location>
</feature>
<feature type="domain" description="Cadherin" evidence="14">
    <location>
        <begin position="24"/>
        <end position="104"/>
    </location>
</feature>
<keyword evidence="6" id="KW-0677">Repeat</keyword>
<dbReference type="SUPFAM" id="SSF49313">
    <property type="entry name" value="Cadherin-like"/>
    <property type="match status" value="5"/>
</dbReference>
<evidence type="ECO:0000256" key="12">
    <source>
        <dbReference type="PROSITE-ProRule" id="PRU00043"/>
    </source>
</evidence>
<dbReference type="GeneTree" id="ENSGT00940000153691"/>
<dbReference type="AlphaFoldDB" id="A0AAQ4SA52"/>
<dbReference type="Gene3D" id="2.60.40.60">
    <property type="entry name" value="Cadherins"/>
    <property type="match status" value="5"/>
</dbReference>
<keyword evidence="7 12" id="KW-0106">Calcium</keyword>
<reference evidence="15" key="3">
    <citation type="submission" date="2025-09" db="UniProtKB">
        <authorList>
            <consortium name="Ensembl"/>
        </authorList>
    </citation>
    <scope>IDENTIFICATION</scope>
</reference>
<feature type="domain" description="Cadherin" evidence="14">
    <location>
        <begin position="214"/>
        <end position="326"/>
    </location>
</feature>
<dbReference type="FunFam" id="2.60.40.60:FF:000014">
    <property type="entry name" value="Cadherin 8"/>
    <property type="match status" value="1"/>
</dbReference>
<dbReference type="FunFam" id="2.60.40.60:FF:000012">
    <property type="entry name" value="Cadherin 24"/>
    <property type="match status" value="1"/>
</dbReference>
<keyword evidence="10 13" id="KW-0472">Membrane</keyword>
<feature type="domain" description="Cadherin" evidence="14">
    <location>
        <begin position="327"/>
        <end position="431"/>
    </location>
</feature>
<keyword evidence="8" id="KW-0130">Cell adhesion</keyword>
<dbReference type="InterPro" id="IPR039808">
    <property type="entry name" value="Cadherin"/>
</dbReference>